<dbReference type="RefSeq" id="WP_071502074.1">
    <property type="nucleotide sequence ID" value="NZ_MORL01000002.1"/>
</dbReference>
<evidence type="ECO:0000256" key="1">
    <source>
        <dbReference type="ARBA" id="ARBA00022676"/>
    </source>
</evidence>
<evidence type="ECO:0000313" key="4">
    <source>
        <dbReference type="Proteomes" id="UP000181790"/>
    </source>
</evidence>
<protein>
    <recommendedName>
        <fullName evidence="5">Alpha-1,2-fucosyltransferase</fullName>
    </recommendedName>
</protein>
<dbReference type="InterPro" id="IPR002516">
    <property type="entry name" value="Glyco_trans_11"/>
</dbReference>
<dbReference type="GO" id="GO:0016020">
    <property type="term" value="C:membrane"/>
    <property type="evidence" value="ECO:0007669"/>
    <property type="project" value="InterPro"/>
</dbReference>
<dbReference type="EMBL" id="MORL01000002">
    <property type="protein sequence ID" value="OIN60280.1"/>
    <property type="molecule type" value="Genomic_DNA"/>
</dbReference>
<keyword evidence="4" id="KW-1185">Reference proteome</keyword>
<dbReference type="GO" id="GO:0005975">
    <property type="term" value="P:carbohydrate metabolic process"/>
    <property type="evidence" value="ECO:0007669"/>
    <property type="project" value="InterPro"/>
</dbReference>
<evidence type="ECO:0000256" key="2">
    <source>
        <dbReference type="ARBA" id="ARBA00022679"/>
    </source>
</evidence>
<gene>
    <name evidence="3" type="ORF">BLX24_05465</name>
</gene>
<dbReference type="Proteomes" id="UP000181790">
    <property type="component" value="Unassembled WGS sequence"/>
</dbReference>
<dbReference type="CDD" id="cd11301">
    <property type="entry name" value="Fut1_Fut2_like"/>
    <property type="match status" value="1"/>
</dbReference>
<accession>A0A1S2VPG0</accession>
<evidence type="ECO:0008006" key="5">
    <source>
        <dbReference type="Google" id="ProtNLM"/>
    </source>
</evidence>
<dbReference type="OrthoDB" id="9794601at2"/>
<proteinExistence type="predicted"/>
<reference evidence="3 4" key="1">
    <citation type="submission" date="2016-10" db="EMBL/GenBank/DDBJ databases">
        <title>Arsenicibacter rosenii gen. nov., sp. nov., an efficient arsenic-methylating bacterium isolated from an arsenic-contaminated paddy soil.</title>
        <authorList>
            <person name="Huang K."/>
        </authorList>
    </citation>
    <scope>NUCLEOTIDE SEQUENCE [LARGE SCALE GENOMIC DNA]</scope>
    <source>
        <strain evidence="3 4">SM-1</strain>
    </source>
</reference>
<evidence type="ECO:0000313" key="3">
    <source>
        <dbReference type="EMBL" id="OIN60280.1"/>
    </source>
</evidence>
<dbReference type="GO" id="GO:0008107">
    <property type="term" value="F:galactoside 2-alpha-L-fucosyltransferase activity"/>
    <property type="evidence" value="ECO:0007669"/>
    <property type="project" value="InterPro"/>
</dbReference>
<keyword evidence="1" id="KW-0328">Glycosyltransferase</keyword>
<comment type="caution">
    <text evidence="3">The sequence shown here is derived from an EMBL/GenBank/DDBJ whole genome shotgun (WGS) entry which is preliminary data.</text>
</comment>
<keyword evidence="2" id="KW-0808">Transferase</keyword>
<sequence>MVITELNGGFGNQLFQYAIGKQLAEQHQTQLLLDTTWLSSQDKAAIFPFEAIDPNVAIAPAKLVGPFSITANRWQRMARRIINTYRPHRITFIRERYPYQVSLPQPQLPCYLTGYWQHPGYFAGIADRLQSSLQFLLRAYVPAGYHTGKQTVGLHIRRGDYLLNRRYQTLPATYYIHALQLLEKHTGPFQVNVFSDDPAWCRQHVLLPESAWFCEPAPALVHLAQMSGCRHFIIPNSTFSWWAAWIGRQPDTCIIAPRYWLCLNNQLVEAPGLTQYTLTIP</sequence>
<dbReference type="Pfam" id="PF01531">
    <property type="entry name" value="Glyco_transf_11"/>
    <property type="match status" value="1"/>
</dbReference>
<dbReference type="PANTHER" id="PTHR11927:SF9">
    <property type="entry name" value="L-FUCOSYLTRANSFERASE"/>
    <property type="match status" value="1"/>
</dbReference>
<dbReference type="PANTHER" id="PTHR11927">
    <property type="entry name" value="GALACTOSIDE 2-L-FUCOSYLTRANSFERASE"/>
    <property type="match status" value="1"/>
</dbReference>
<dbReference type="AlphaFoldDB" id="A0A1S2VPG0"/>
<name>A0A1S2VPG0_9BACT</name>
<organism evidence="3 4">
    <name type="scientific">Arsenicibacter rosenii</name>
    <dbReference type="NCBI Taxonomy" id="1750698"/>
    <lineage>
        <taxon>Bacteria</taxon>
        <taxon>Pseudomonadati</taxon>
        <taxon>Bacteroidota</taxon>
        <taxon>Cytophagia</taxon>
        <taxon>Cytophagales</taxon>
        <taxon>Spirosomataceae</taxon>
        <taxon>Arsenicibacter</taxon>
    </lineage>
</organism>